<keyword evidence="2" id="KW-1185">Reference proteome</keyword>
<accession>A0A8H5ML02</accession>
<protein>
    <submittedName>
        <fullName evidence="1">Uncharacterized protein</fullName>
    </submittedName>
</protein>
<reference evidence="1 2" key="1">
    <citation type="submission" date="2020-05" db="EMBL/GenBank/DDBJ databases">
        <title>Identification and distribution of gene clusters putatively required for synthesis of sphingolipid metabolism inhibitors in phylogenetically diverse species of the filamentous fungus Fusarium.</title>
        <authorList>
            <person name="Kim H.-S."/>
            <person name="Busman M."/>
            <person name="Brown D.W."/>
            <person name="Divon H."/>
            <person name="Uhlig S."/>
            <person name="Proctor R.H."/>
        </authorList>
    </citation>
    <scope>NUCLEOTIDE SEQUENCE [LARGE SCALE GENOMIC DNA]</scope>
    <source>
        <strain evidence="1 2">NRRL 25196</strain>
    </source>
</reference>
<comment type="caution">
    <text evidence="1">The sequence shown here is derived from an EMBL/GenBank/DDBJ whole genome shotgun (WGS) entry which is preliminary data.</text>
</comment>
<gene>
    <name evidence="1" type="ORF">FNAPI_12789</name>
</gene>
<dbReference type="EMBL" id="JAAOAO010000700">
    <property type="protein sequence ID" value="KAF5532959.1"/>
    <property type="molecule type" value="Genomic_DNA"/>
</dbReference>
<organism evidence="1 2">
    <name type="scientific">Fusarium napiforme</name>
    <dbReference type="NCBI Taxonomy" id="42672"/>
    <lineage>
        <taxon>Eukaryota</taxon>
        <taxon>Fungi</taxon>
        <taxon>Dikarya</taxon>
        <taxon>Ascomycota</taxon>
        <taxon>Pezizomycotina</taxon>
        <taxon>Sordariomycetes</taxon>
        <taxon>Hypocreomycetidae</taxon>
        <taxon>Hypocreales</taxon>
        <taxon>Nectriaceae</taxon>
        <taxon>Fusarium</taxon>
        <taxon>Fusarium fujikuroi species complex</taxon>
    </lineage>
</organism>
<dbReference type="AlphaFoldDB" id="A0A8H5ML02"/>
<evidence type="ECO:0000313" key="2">
    <source>
        <dbReference type="Proteomes" id="UP000574317"/>
    </source>
</evidence>
<name>A0A8H5ML02_9HYPO</name>
<proteinExistence type="predicted"/>
<sequence length="455" mass="52421">MSSVVDIQSLPSEVLRNILFFVRNEKNGRDSIKECRLVSHCFNNAASPLLLTEVSVSLTSKSFTRLENVCHHPIFSKSVQSVSIVTSYYETELACNRPLFMLEAKARLLRHVETMERSRYYRSKYPHTQEQFRWLSNMAWRTEPEFEQLFSDQVDEESPTPTPTQRLFLKLYDLYKELHNDQQQLREGQNHITRLCAASSSLSNLVSLEVNDVRNNGGLEHLDVADFAHTEYDDATLQHFSPILRKSRWCGSFKTIHTATPPVEMIGTFCSVLADKGLRPRIMLFRLVPPPSMQAWKLSLLQQSGLKSLVSQTTKLKLYVDFEARSFELKENPRHEMLALCSITQSFLSAPHLEDMHVEFIGYPRLNRRPTISLEDVLPANVLWPRLRSLSLHNQPFTVKEMKSLAARHSEALRNLELQACWLLEGSWDDIEELVESQRDLETSSIKYPSGGNYS</sequence>
<dbReference type="Proteomes" id="UP000574317">
    <property type="component" value="Unassembled WGS sequence"/>
</dbReference>
<evidence type="ECO:0000313" key="1">
    <source>
        <dbReference type="EMBL" id="KAF5532959.1"/>
    </source>
</evidence>